<dbReference type="RefSeq" id="XP_024575307.1">
    <property type="nucleotide sequence ID" value="XM_024724429.1"/>
</dbReference>
<dbReference type="EMBL" id="CCYD01000322">
    <property type="protein sequence ID" value="CEG38938.1"/>
    <property type="molecule type" value="Genomic_DNA"/>
</dbReference>
<protein>
    <submittedName>
        <fullName evidence="2">Sperm-tail PG-rich repeat</fullName>
    </submittedName>
</protein>
<dbReference type="GeneID" id="36404038"/>
<dbReference type="PANTHER" id="PTHR40429">
    <property type="entry name" value="FLAGELLAR ASSOCIATED PROTEIN"/>
    <property type="match status" value="1"/>
</dbReference>
<evidence type="ECO:0000313" key="2">
    <source>
        <dbReference type="EMBL" id="CEG38938.1"/>
    </source>
</evidence>
<dbReference type="InterPro" id="IPR010736">
    <property type="entry name" value="SHIPPO-rpt"/>
</dbReference>
<feature type="region of interest" description="Disordered" evidence="1">
    <location>
        <begin position="1"/>
        <end position="23"/>
    </location>
</feature>
<sequence length="273" mass="28603">MASSPLRPVTSPGKSPTRGLASPTHFQAFTDIKSSCGEQVDSRKATAPVTVFGSGTRQRMASGAKSPGPGSYQIPSSIGKPVLSTMTQAPSCSISGREKFGSTADLNASSKFPGPGDYAVNIVNPRERLAPSYSLGKKWSLVAGEKKFPGPGAYETPSTIGRTFLSTQKSNPVSSFPKVERKPLRTTSAADVGPGQYAVVVEAVGRQAVSTISSAAAFSFGTDSRSKTSRPASELNGSKYYDPRSSVGTQVESTYRSAPKCSMSGRTKFGSFF</sequence>
<dbReference type="Pfam" id="PF07004">
    <property type="entry name" value="SHIPPO-rpt"/>
    <property type="match status" value="5"/>
</dbReference>
<organism evidence="2 3">
    <name type="scientific">Plasmopara halstedii</name>
    <name type="common">Downy mildew of sunflower</name>
    <dbReference type="NCBI Taxonomy" id="4781"/>
    <lineage>
        <taxon>Eukaryota</taxon>
        <taxon>Sar</taxon>
        <taxon>Stramenopiles</taxon>
        <taxon>Oomycota</taxon>
        <taxon>Peronosporomycetes</taxon>
        <taxon>Peronosporales</taxon>
        <taxon>Peronosporaceae</taxon>
        <taxon>Plasmopara</taxon>
    </lineage>
</organism>
<accession>A0A0P1AD64</accession>
<keyword evidence="3" id="KW-1185">Reference proteome</keyword>
<reference evidence="3" key="1">
    <citation type="submission" date="2014-09" db="EMBL/GenBank/DDBJ databases">
        <authorList>
            <person name="Sharma Rahul"/>
            <person name="Thines Marco"/>
        </authorList>
    </citation>
    <scope>NUCLEOTIDE SEQUENCE [LARGE SCALE GENOMIC DNA]</scope>
</reference>
<evidence type="ECO:0000256" key="1">
    <source>
        <dbReference type="SAM" id="MobiDB-lite"/>
    </source>
</evidence>
<feature type="region of interest" description="Disordered" evidence="1">
    <location>
        <begin position="222"/>
        <end position="254"/>
    </location>
</feature>
<dbReference type="Proteomes" id="UP000054928">
    <property type="component" value="Unassembled WGS sequence"/>
</dbReference>
<dbReference type="PANTHER" id="PTHR40429:SF1">
    <property type="entry name" value="FLAGELLAR ASSOCIATED PROTEIN"/>
    <property type="match status" value="1"/>
</dbReference>
<dbReference type="OrthoDB" id="406368at2759"/>
<name>A0A0P1AD64_PLAHL</name>
<evidence type="ECO:0000313" key="3">
    <source>
        <dbReference type="Proteomes" id="UP000054928"/>
    </source>
</evidence>
<dbReference type="AlphaFoldDB" id="A0A0P1AD64"/>
<proteinExistence type="predicted"/>
<feature type="region of interest" description="Disordered" evidence="1">
    <location>
        <begin position="53"/>
        <end position="72"/>
    </location>
</feature>
<dbReference type="OMA" id="IKSSCGE"/>